<feature type="compositionally biased region" description="Polar residues" evidence="1">
    <location>
        <begin position="16"/>
        <end position="25"/>
    </location>
</feature>
<dbReference type="EMBL" id="UAWG01000009">
    <property type="protein sequence ID" value="SQB59898.1"/>
    <property type="molecule type" value="Genomic_DNA"/>
</dbReference>
<name>A0A2X2Y1U1_CLOPF</name>
<dbReference type="RefSeq" id="WP_164804873.1">
    <property type="nucleotide sequence ID" value="NZ_CATNXB010000010.1"/>
</dbReference>
<accession>A0A2X2Y1U1</accession>
<feature type="region of interest" description="Disordered" evidence="1">
    <location>
        <begin position="1"/>
        <end position="56"/>
    </location>
</feature>
<reference evidence="2 3" key="1">
    <citation type="submission" date="2018-06" db="EMBL/GenBank/DDBJ databases">
        <authorList>
            <consortium name="Pathogen Informatics"/>
            <person name="Doyle S."/>
        </authorList>
    </citation>
    <scope>NUCLEOTIDE SEQUENCE [LARGE SCALE GENOMIC DNA]</scope>
    <source>
        <strain evidence="2 3">NCTC10719</strain>
    </source>
</reference>
<protein>
    <submittedName>
        <fullName evidence="2">Uncharacterized protein</fullName>
    </submittedName>
</protein>
<dbReference type="AlphaFoldDB" id="A0A2X2Y1U1"/>
<organism evidence="2 3">
    <name type="scientific">Clostridium perfringens</name>
    <dbReference type="NCBI Taxonomy" id="1502"/>
    <lineage>
        <taxon>Bacteria</taxon>
        <taxon>Bacillati</taxon>
        <taxon>Bacillota</taxon>
        <taxon>Clostridia</taxon>
        <taxon>Eubacteriales</taxon>
        <taxon>Clostridiaceae</taxon>
        <taxon>Clostridium</taxon>
    </lineage>
</organism>
<gene>
    <name evidence="2" type="ORF">NCTC10719_01441</name>
</gene>
<evidence type="ECO:0000313" key="2">
    <source>
        <dbReference type="EMBL" id="SQB59898.1"/>
    </source>
</evidence>
<evidence type="ECO:0000256" key="1">
    <source>
        <dbReference type="SAM" id="MobiDB-lite"/>
    </source>
</evidence>
<proteinExistence type="predicted"/>
<evidence type="ECO:0000313" key="3">
    <source>
        <dbReference type="Proteomes" id="UP000249986"/>
    </source>
</evidence>
<dbReference type="Proteomes" id="UP000249986">
    <property type="component" value="Unassembled WGS sequence"/>
</dbReference>
<sequence>MAKNTGKGSRKGAVKSRTQTYNPKTDTWVKRDSSTGRFIDGKTSSSTPFKGVTKEN</sequence>